<dbReference type="RefSeq" id="WP_110474221.1">
    <property type="nucleotide sequence ID" value="NZ_BMWQ01000001.1"/>
</dbReference>
<comment type="caution">
    <text evidence="1">The sequence shown here is derived from an EMBL/GenBank/DDBJ whole genome shotgun (WGS) entry which is preliminary data.</text>
</comment>
<dbReference type="OrthoDB" id="9814774at2"/>
<sequence>MYKIATDFLTRFLKPSTIYKYGFNWSPMYRRTTARLIEVSDDLYYVKIRLKLSYKNRNYAGTMFGGSMLAATDPVYMIQLIQILGDAYVVWDKAVEARYRKPGKGTLYGEFIFTPEEIETIKKTVDDQGETDFHKSMSLVDEKQNIIATFNKTLYIADKHFYKEKIKNRKKTN</sequence>
<dbReference type="InterPro" id="IPR027961">
    <property type="entry name" value="DUF4442"/>
</dbReference>
<organism evidence="1 2">
    <name type="scientific">Winogradskyella epiphytica</name>
    <dbReference type="NCBI Taxonomy" id="262005"/>
    <lineage>
        <taxon>Bacteria</taxon>
        <taxon>Pseudomonadati</taxon>
        <taxon>Bacteroidota</taxon>
        <taxon>Flavobacteriia</taxon>
        <taxon>Flavobacteriales</taxon>
        <taxon>Flavobacteriaceae</taxon>
        <taxon>Winogradskyella</taxon>
    </lineage>
</organism>
<dbReference type="Proteomes" id="UP000248054">
    <property type="component" value="Unassembled WGS sequence"/>
</dbReference>
<dbReference type="InterPro" id="IPR029069">
    <property type="entry name" value="HotDog_dom_sf"/>
</dbReference>
<proteinExistence type="predicted"/>
<dbReference type="Gene3D" id="3.10.129.10">
    <property type="entry name" value="Hotdog Thioesterase"/>
    <property type="match status" value="1"/>
</dbReference>
<name>A0A2V4Y2Y2_9FLAO</name>
<protein>
    <submittedName>
        <fullName evidence="1">Acyl-coenzyme A thioesterase PaaI-like protein</fullName>
    </submittedName>
</protein>
<dbReference type="AlphaFoldDB" id="A0A2V4Y2Y2"/>
<dbReference type="Pfam" id="PF14539">
    <property type="entry name" value="DUF4442"/>
    <property type="match status" value="1"/>
</dbReference>
<dbReference type="EMBL" id="QJTD01000001">
    <property type="protein sequence ID" value="PYE83234.1"/>
    <property type="molecule type" value="Genomic_DNA"/>
</dbReference>
<accession>A0A2V4Y2Y2</accession>
<evidence type="ECO:0000313" key="2">
    <source>
        <dbReference type="Proteomes" id="UP000248054"/>
    </source>
</evidence>
<keyword evidence="2" id="KW-1185">Reference proteome</keyword>
<reference evidence="1 2" key="1">
    <citation type="submission" date="2018-06" db="EMBL/GenBank/DDBJ databases">
        <title>Genomic Encyclopedia of Type Strains, Phase III (KMG-III): the genomes of soil and plant-associated and newly described type strains.</title>
        <authorList>
            <person name="Whitman W."/>
        </authorList>
    </citation>
    <scope>NUCLEOTIDE SEQUENCE [LARGE SCALE GENOMIC DNA]</scope>
    <source>
        <strain evidence="1 2">CECT 7945</strain>
    </source>
</reference>
<gene>
    <name evidence="1" type="ORF">DFQ11_101666</name>
</gene>
<dbReference type="SUPFAM" id="SSF54637">
    <property type="entry name" value="Thioesterase/thiol ester dehydrase-isomerase"/>
    <property type="match status" value="1"/>
</dbReference>
<evidence type="ECO:0000313" key="1">
    <source>
        <dbReference type="EMBL" id="PYE83234.1"/>
    </source>
</evidence>